<dbReference type="Proteomes" id="UP000305524">
    <property type="component" value="Unassembled WGS sequence"/>
</dbReference>
<name>A0A4U2ZJB9_BACMY</name>
<evidence type="ECO:0000313" key="2">
    <source>
        <dbReference type="EMBL" id="TKI74435.1"/>
    </source>
</evidence>
<organism evidence="2 3">
    <name type="scientific">Bacillus mycoides</name>
    <dbReference type="NCBI Taxonomy" id="1405"/>
    <lineage>
        <taxon>Bacteria</taxon>
        <taxon>Bacillati</taxon>
        <taxon>Bacillota</taxon>
        <taxon>Bacilli</taxon>
        <taxon>Bacillales</taxon>
        <taxon>Bacillaceae</taxon>
        <taxon>Bacillus</taxon>
        <taxon>Bacillus cereus group</taxon>
    </lineage>
</organism>
<feature type="transmembrane region" description="Helical" evidence="1">
    <location>
        <begin position="32"/>
        <end position="52"/>
    </location>
</feature>
<dbReference type="EMBL" id="SZOD01001562">
    <property type="protein sequence ID" value="TKI74435.1"/>
    <property type="molecule type" value="Genomic_DNA"/>
</dbReference>
<gene>
    <name evidence="2" type="ORF">FC701_36260</name>
</gene>
<keyword evidence="1" id="KW-1133">Transmembrane helix</keyword>
<feature type="transmembrane region" description="Helical" evidence="1">
    <location>
        <begin position="89"/>
        <end position="110"/>
    </location>
</feature>
<protein>
    <recommendedName>
        <fullName evidence="4">O-antigen ligase domain-containing protein</fullName>
    </recommendedName>
</protein>
<keyword evidence="1" id="KW-0472">Membrane</keyword>
<dbReference type="RefSeq" id="WP_137059798.1">
    <property type="nucleotide sequence ID" value="NZ_SZOD01001562.1"/>
</dbReference>
<feature type="transmembrane region" description="Helical" evidence="1">
    <location>
        <begin position="327"/>
        <end position="351"/>
    </location>
</feature>
<evidence type="ECO:0000313" key="3">
    <source>
        <dbReference type="Proteomes" id="UP000305524"/>
    </source>
</evidence>
<accession>A0A4U2ZJB9</accession>
<dbReference type="PANTHER" id="PTHR37422">
    <property type="entry name" value="TEICHURONIC ACID BIOSYNTHESIS PROTEIN TUAE"/>
    <property type="match status" value="1"/>
</dbReference>
<dbReference type="InterPro" id="IPR051533">
    <property type="entry name" value="WaaL-like"/>
</dbReference>
<dbReference type="PANTHER" id="PTHR37422:SF13">
    <property type="entry name" value="LIPOPOLYSACCHARIDE BIOSYNTHESIS PROTEIN PA4999-RELATED"/>
    <property type="match status" value="1"/>
</dbReference>
<feature type="transmembrane region" description="Helical" evidence="1">
    <location>
        <begin position="64"/>
        <end position="83"/>
    </location>
</feature>
<feature type="transmembrane region" description="Helical" evidence="1">
    <location>
        <begin position="196"/>
        <end position="212"/>
    </location>
</feature>
<feature type="transmembrane region" description="Helical" evidence="1">
    <location>
        <begin position="171"/>
        <end position="189"/>
    </location>
</feature>
<reference evidence="2 3" key="1">
    <citation type="journal article" date="2019" name="Environ. Microbiol.">
        <title>An active ?-lactamase is a part of an orchestrated cell wall stress resistance network of Bacillus subtilis and related rhizosphere species.</title>
        <authorList>
            <person name="Bucher T."/>
            <person name="Keren-Paz A."/>
            <person name="Hausser J."/>
            <person name="Olender T."/>
            <person name="Cytryn E."/>
            <person name="Kolodkin-Gal I."/>
        </authorList>
    </citation>
    <scope>NUCLEOTIDE SEQUENCE [LARGE SCALE GENOMIC DNA]</scope>
    <source>
        <strain evidence="2 3">I186</strain>
    </source>
</reference>
<evidence type="ECO:0000256" key="1">
    <source>
        <dbReference type="SAM" id="Phobius"/>
    </source>
</evidence>
<proteinExistence type="predicted"/>
<keyword evidence="1" id="KW-0812">Transmembrane</keyword>
<feature type="transmembrane region" description="Helical" evidence="1">
    <location>
        <begin position="122"/>
        <end position="151"/>
    </location>
</feature>
<evidence type="ECO:0008006" key="4">
    <source>
        <dbReference type="Google" id="ProtNLM"/>
    </source>
</evidence>
<comment type="caution">
    <text evidence="2">The sequence shown here is derived from an EMBL/GenBank/DDBJ whole genome shotgun (WGS) entry which is preliminary data.</text>
</comment>
<dbReference type="AlphaFoldDB" id="A0A4U2ZJB9"/>
<feature type="transmembrane region" description="Helical" evidence="1">
    <location>
        <begin position="242"/>
        <end position="260"/>
    </location>
</feature>
<feature type="transmembrane region" description="Helical" evidence="1">
    <location>
        <begin position="385"/>
        <end position="402"/>
    </location>
</feature>
<sequence>MNTFQQRKESVFLIMLFPLVLALIPRPEIEGAQFLTYPAIGSILFAISLFHLRNLQLNTRLTYFVSLIFCYTFSISLSVMFANEISSSSFFHIIKPLLFIIILVFGFIVGKRVSYESIVKGLLISVKLVLLAQIIVGVPQLLSITMFDVFYSSEMSRPLGQLTRMVGTLSNPNIFAWIVIQSSVIVFLFEKRKFRRLFWLLIGLGLILLSGSRTSFVLLPAIIFSCSLLLAKKNVKFFLVKVPFYIVLLVISFYAMIWFLEEYQYTFPYLHQLLQIMDTGQLTSVSSFNTRTYIWSAAWSEFLTHESLKTWLFGLGPGFITWVDSDYLYSLFTYGIIGFSLNIIIYLSMFIMFTKMKQREFKVLGQQYIIFSFAIGYQAETLVGWNYPLLIMFYAGLAIAILKNRNNITIERNK</sequence>